<evidence type="ECO:0000259" key="11">
    <source>
        <dbReference type="PROSITE" id="PS50893"/>
    </source>
</evidence>
<dbReference type="GO" id="GO:0005524">
    <property type="term" value="F:ATP binding"/>
    <property type="evidence" value="ECO:0007669"/>
    <property type="project" value="UniProtKB-KW"/>
</dbReference>
<evidence type="ECO:0000256" key="7">
    <source>
        <dbReference type="ARBA" id="ARBA00022989"/>
    </source>
</evidence>
<dbReference type="InterPro" id="IPR003439">
    <property type="entry name" value="ABC_transporter-like_ATP-bd"/>
</dbReference>
<comment type="caution">
    <text evidence="12">The sequence shown here is derived from an EMBL/GenBank/DDBJ whole genome shotgun (WGS) entry which is preliminary data.</text>
</comment>
<keyword evidence="8 10" id="KW-0472">Membrane</keyword>
<evidence type="ECO:0000256" key="5">
    <source>
        <dbReference type="ARBA" id="ARBA00022741"/>
    </source>
</evidence>
<dbReference type="Pfam" id="PF19055">
    <property type="entry name" value="ABC2_membrane_7"/>
    <property type="match status" value="1"/>
</dbReference>
<feature type="transmembrane region" description="Helical" evidence="10">
    <location>
        <begin position="885"/>
        <end position="905"/>
    </location>
</feature>
<keyword evidence="6" id="KW-0067">ATP-binding</keyword>
<evidence type="ECO:0000256" key="8">
    <source>
        <dbReference type="ARBA" id="ARBA00023136"/>
    </source>
</evidence>
<feature type="transmembrane region" description="Helical" evidence="10">
    <location>
        <begin position="771"/>
        <end position="795"/>
    </location>
</feature>
<reference evidence="12 13" key="1">
    <citation type="submission" date="2022-07" db="EMBL/GenBank/DDBJ databases">
        <title>Genome-wide signatures of adaptation to extreme environments.</title>
        <authorList>
            <person name="Cho C.H."/>
            <person name="Yoon H.S."/>
        </authorList>
    </citation>
    <scope>NUCLEOTIDE SEQUENCE [LARGE SCALE GENOMIC DNA]</scope>
    <source>
        <strain evidence="12 13">DBV 063 E5</strain>
    </source>
</reference>
<dbReference type="InterPro" id="IPR043926">
    <property type="entry name" value="ABCG_dom"/>
</dbReference>
<evidence type="ECO:0000256" key="6">
    <source>
        <dbReference type="ARBA" id="ARBA00022840"/>
    </source>
</evidence>
<dbReference type="Pfam" id="PF00005">
    <property type="entry name" value="ABC_tran"/>
    <property type="match status" value="1"/>
</dbReference>
<protein>
    <recommendedName>
        <fullName evidence="2">Probable ATP-dependent transporter ycf16</fullName>
    </recommendedName>
</protein>
<evidence type="ECO:0000256" key="4">
    <source>
        <dbReference type="ARBA" id="ARBA00022692"/>
    </source>
</evidence>
<feature type="transmembrane region" description="Helical" evidence="10">
    <location>
        <begin position="661"/>
        <end position="684"/>
    </location>
</feature>
<dbReference type="EMBL" id="JANCYW010000001">
    <property type="protein sequence ID" value="KAK4534281.1"/>
    <property type="molecule type" value="Genomic_DNA"/>
</dbReference>
<dbReference type="Pfam" id="PF01061">
    <property type="entry name" value="ABC2_membrane"/>
    <property type="match status" value="1"/>
</dbReference>
<evidence type="ECO:0000256" key="9">
    <source>
        <dbReference type="SAM" id="MobiDB-lite"/>
    </source>
</evidence>
<evidence type="ECO:0000256" key="2">
    <source>
        <dbReference type="ARBA" id="ARBA00014334"/>
    </source>
</evidence>
<dbReference type="InterPro" id="IPR013525">
    <property type="entry name" value="ABC2_TM"/>
</dbReference>
<accession>A0AAV9IQB6</accession>
<dbReference type="Gene3D" id="3.40.50.300">
    <property type="entry name" value="P-loop containing nucleotide triphosphate hydrolases"/>
    <property type="match status" value="1"/>
</dbReference>
<evidence type="ECO:0000313" key="13">
    <source>
        <dbReference type="Proteomes" id="UP001301350"/>
    </source>
</evidence>
<sequence length="914" mass="99355">MGQAPSHSKAPPAPDDSGVAQVPEPLHEAAPGAGPNGGLERSFEESFIGTDERAGSRVSHDYVQQLMGFETSEEVSRSGRKSFVVRQSSRAAAGGEASLRENSILRERHAADTGGATDPAHTEVAAATAAAAAAAAAEAAESENLRACCGNCGTEYDGEVILRAIKFRVPQWGTGVLGMPCFGGDYTTLLDNVYAYFPPGKLSGIMGPSGSGKTTLVNQIGGRIRGFNTSLTGDVLLDGHHRPKKVKRFVGFCEQNDVLPGTLTVRQALWYAAQLKLPERLTDAERWERVEEVMEMLSLQKIADQKIGPDTNRAISGGQAKRVSIALEVIGDPPILLADEPTNGQDTRTAYSLCQALQNVAHIGGQTVIATIHQPSVDAWALFDNLVLLAAGRVVYCGRADHFQAYLTRFHFHVPSTIHIALPDYFMAVALEIVGRSEDEEGGRDPESGRLLGPRQWKQRRAQLGSGVAADETDQEAGHGKHRRSRIMARMTRERSCTASNMDSIAAAARRMRARAPSTPRRWMQTLFGGEAPSAPPPEATEEEMSPRPSPDAEAEPPSTPPPPNMGTAGELTPTTPESPAGRGDANEGDRHSALEWAMRWESSAEHTCIRQVAEMRAKQASECGLPYAHGEPPYTSSWWRQFSQLSGRAYVGEATSPTFMAYRLILVVLVNPAGLATMFWPALRNTVSLAQHTAAASFVLAVASTMAIMRTSVSFLETRALMYRERSSGAYWSSAHYLSTLALEEPFNLLTAIVFTIIDYWSFGYRTNAGAFFFFFLIVWLATMCAVGFGQALAAIAPDITFAAAFGPVVYMTFAVMGGYLLPQNIAPIYWKIFLYYGNPISWAFRGILLNQWQDYINGAPAPPYLHYRSVLQSLGLVGASRWTSVWVLLGIYGGVRIVAYLFVRFIKYPTAG</sequence>
<feature type="transmembrane region" description="Helical" evidence="10">
    <location>
        <begin position="696"/>
        <end position="717"/>
    </location>
</feature>
<dbReference type="GO" id="GO:0016887">
    <property type="term" value="F:ATP hydrolysis activity"/>
    <property type="evidence" value="ECO:0007669"/>
    <property type="project" value="InterPro"/>
</dbReference>
<dbReference type="GO" id="GO:0016020">
    <property type="term" value="C:membrane"/>
    <property type="evidence" value="ECO:0007669"/>
    <property type="project" value="UniProtKB-SubCell"/>
</dbReference>
<feature type="transmembrane region" description="Helical" evidence="10">
    <location>
        <begin position="801"/>
        <end position="823"/>
    </location>
</feature>
<dbReference type="InterPro" id="IPR050352">
    <property type="entry name" value="ABCG_transporters"/>
</dbReference>
<dbReference type="InterPro" id="IPR017871">
    <property type="entry name" value="ABC_transporter-like_CS"/>
</dbReference>
<dbReference type="AlphaFoldDB" id="A0AAV9IQB6"/>
<keyword evidence="4 10" id="KW-0812">Transmembrane</keyword>
<gene>
    <name evidence="12" type="ORF">CDCA_CDCA01G0306</name>
</gene>
<organism evidence="12 13">
    <name type="scientific">Cyanidium caldarium</name>
    <name type="common">Red alga</name>
    <dbReference type="NCBI Taxonomy" id="2771"/>
    <lineage>
        <taxon>Eukaryota</taxon>
        <taxon>Rhodophyta</taxon>
        <taxon>Bangiophyceae</taxon>
        <taxon>Cyanidiales</taxon>
        <taxon>Cyanidiaceae</taxon>
        <taxon>Cyanidium</taxon>
    </lineage>
</organism>
<feature type="transmembrane region" description="Helical" evidence="10">
    <location>
        <begin position="835"/>
        <end position="854"/>
    </location>
</feature>
<dbReference type="PROSITE" id="PS00211">
    <property type="entry name" value="ABC_TRANSPORTER_1"/>
    <property type="match status" value="1"/>
</dbReference>
<evidence type="ECO:0000313" key="12">
    <source>
        <dbReference type="EMBL" id="KAK4534281.1"/>
    </source>
</evidence>
<feature type="region of interest" description="Disordered" evidence="9">
    <location>
        <begin position="527"/>
        <end position="592"/>
    </location>
</feature>
<dbReference type="PROSITE" id="PS50893">
    <property type="entry name" value="ABC_TRANSPORTER_2"/>
    <property type="match status" value="1"/>
</dbReference>
<dbReference type="GO" id="GO:0140359">
    <property type="term" value="F:ABC-type transporter activity"/>
    <property type="evidence" value="ECO:0007669"/>
    <property type="project" value="InterPro"/>
</dbReference>
<dbReference type="SUPFAM" id="SSF52540">
    <property type="entry name" value="P-loop containing nucleoside triphosphate hydrolases"/>
    <property type="match status" value="1"/>
</dbReference>
<evidence type="ECO:0000256" key="1">
    <source>
        <dbReference type="ARBA" id="ARBA00004141"/>
    </source>
</evidence>
<keyword evidence="3" id="KW-0813">Transport</keyword>
<comment type="subcellular location">
    <subcellularLocation>
        <location evidence="1">Membrane</location>
        <topology evidence="1">Multi-pass membrane protein</topology>
    </subcellularLocation>
</comment>
<feature type="domain" description="ABC transporter" evidence="11">
    <location>
        <begin position="160"/>
        <end position="416"/>
    </location>
</feature>
<keyword evidence="13" id="KW-1185">Reference proteome</keyword>
<name>A0AAV9IQB6_CYACA</name>
<dbReference type="PANTHER" id="PTHR48041:SF91">
    <property type="entry name" value="ABC TRANSPORTER G FAMILY MEMBER 28"/>
    <property type="match status" value="1"/>
</dbReference>
<evidence type="ECO:0000256" key="10">
    <source>
        <dbReference type="SAM" id="Phobius"/>
    </source>
</evidence>
<dbReference type="InterPro" id="IPR003593">
    <property type="entry name" value="AAA+_ATPase"/>
</dbReference>
<feature type="region of interest" description="Disordered" evidence="9">
    <location>
        <begin position="1"/>
        <end position="43"/>
    </location>
</feature>
<dbReference type="PANTHER" id="PTHR48041">
    <property type="entry name" value="ABC TRANSPORTER G FAMILY MEMBER 28"/>
    <property type="match status" value="1"/>
</dbReference>
<keyword evidence="7 10" id="KW-1133">Transmembrane helix</keyword>
<feature type="transmembrane region" description="Helical" evidence="10">
    <location>
        <begin position="737"/>
        <end position="759"/>
    </location>
</feature>
<proteinExistence type="predicted"/>
<dbReference type="SMART" id="SM00382">
    <property type="entry name" value="AAA"/>
    <property type="match status" value="1"/>
</dbReference>
<dbReference type="InterPro" id="IPR027417">
    <property type="entry name" value="P-loop_NTPase"/>
</dbReference>
<feature type="region of interest" description="Disordered" evidence="9">
    <location>
        <begin position="437"/>
        <end position="501"/>
    </location>
</feature>
<keyword evidence="5" id="KW-0547">Nucleotide-binding</keyword>
<evidence type="ECO:0000256" key="3">
    <source>
        <dbReference type="ARBA" id="ARBA00022448"/>
    </source>
</evidence>
<dbReference type="Proteomes" id="UP001301350">
    <property type="component" value="Unassembled WGS sequence"/>
</dbReference>